<dbReference type="EMBL" id="GG698485">
    <property type="protein sequence ID" value="EGD94932.1"/>
    <property type="molecule type" value="Genomic_DNA"/>
</dbReference>
<dbReference type="PANTHER" id="PTHR37013:SF3">
    <property type="entry name" value="INTEGRAL MEMBRANE PROTEIN (AFU_ORTHOLOGUE AFUA_1G05950)"/>
    <property type="match status" value="1"/>
</dbReference>
<dbReference type="AlphaFoldDB" id="F2RUD3"/>
<gene>
    <name evidence="3" type="ORF">TESG_02430</name>
</gene>
<dbReference type="HOGENOM" id="CLU_045148_2_0_1"/>
<keyword evidence="4" id="KW-1185">Reference proteome</keyword>
<dbReference type="OrthoDB" id="405906at2759"/>
<feature type="transmembrane region" description="Helical" evidence="1">
    <location>
        <begin position="130"/>
        <end position="153"/>
    </location>
</feature>
<keyword evidence="1" id="KW-0472">Membrane</keyword>
<feature type="transmembrane region" description="Helical" evidence="1">
    <location>
        <begin position="209"/>
        <end position="227"/>
    </location>
</feature>
<dbReference type="Proteomes" id="UP000009172">
    <property type="component" value="Unassembled WGS sequence"/>
</dbReference>
<accession>F2RUD3</accession>
<evidence type="ECO:0000259" key="2">
    <source>
        <dbReference type="Pfam" id="PF24802"/>
    </source>
</evidence>
<keyword evidence="1" id="KW-0812">Transmembrane</keyword>
<reference evidence="4" key="1">
    <citation type="journal article" date="2012" name="MBio">
        <title>Comparative genome analysis of Trichophyton rubrum and related dermatophytes reveals candidate genes involved in infection.</title>
        <authorList>
            <person name="Martinez D.A."/>
            <person name="Oliver B.G."/>
            <person name="Graeser Y."/>
            <person name="Goldberg J.M."/>
            <person name="Li W."/>
            <person name="Martinez-Rossi N.M."/>
            <person name="Monod M."/>
            <person name="Shelest E."/>
            <person name="Barton R.C."/>
            <person name="Birch E."/>
            <person name="Brakhage A.A."/>
            <person name="Chen Z."/>
            <person name="Gurr S.J."/>
            <person name="Heiman D."/>
            <person name="Heitman J."/>
            <person name="Kosti I."/>
            <person name="Rossi A."/>
            <person name="Saif S."/>
            <person name="Samalova M."/>
            <person name="Saunders C.W."/>
            <person name="Shea T."/>
            <person name="Summerbell R.C."/>
            <person name="Xu J."/>
            <person name="Young S."/>
            <person name="Zeng Q."/>
            <person name="Birren B.W."/>
            <person name="Cuomo C.A."/>
            <person name="White T.C."/>
        </authorList>
    </citation>
    <scope>NUCLEOTIDE SEQUENCE [LARGE SCALE GENOMIC DNA]</scope>
    <source>
        <strain evidence="4">CBS 112818</strain>
    </source>
</reference>
<feature type="transmembrane region" description="Helical" evidence="1">
    <location>
        <begin position="248"/>
        <end position="268"/>
    </location>
</feature>
<dbReference type="InterPro" id="IPR056120">
    <property type="entry name" value="DUF7703"/>
</dbReference>
<name>F2RUD3_TRIT1</name>
<feature type="transmembrane region" description="Helical" evidence="1">
    <location>
        <begin position="165"/>
        <end position="189"/>
    </location>
</feature>
<dbReference type="PANTHER" id="PTHR37013">
    <property type="entry name" value="INTEGRAL MEMBRANE PROTEIN (AFU_ORTHOLOGUE AFUA_1G05950)-RELATED"/>
    <property type="match status" value="1"/>
</dbReference>
<evidence type="ECO:0000256" key="1">
    <source>
        <dbReference type="SAM" id="Phobius"/>
    </source>
</evidence>
<feature type="domain" description="DUF7703" evidence="2">
    <location>
        <begin position="68"/>
        <end position="302"/>
    </location>
</feature>
<sequence>MTVRSVSTPASLCEKNSYYQTVDAVVVIETQCSLLSVLYDTPFRQDTTIMSDDDGLTGAYKGANFAIKIVIGVFIGISWYNALELCVLVFVTFSHYRGLYFWSLLISATVGVMPYALGFLLKLYNLMDNVWLSLVFLTVGWWTMVTGQSFVLYSRLHLVIRDQKILRRVLWMIICNIFILHLPTTILTFGSNSSHQKSFVPAYKIMEKIQMTGFFIQEVILSTLYILETMKMLRIAPKHGNRKIMYQLLGINLIFIIMDLALLGTAYANLYVIETTIKALIYSVKLKLEFAVLGKLVHLVNIHSWNPEFFSGANGYPDFVDPTQITTDITRPPQCINSPPRPPWSFPDALPITSDLQFCGKTDVAPSSSGSLATTHIAPCTSNGVPVPTPVDVTHAIPSQVISPNNLSKWPS</sequence>
<feature type="transmembrane region" description="Helical" evidence="1">
    <location>
        <begin position="99"/>
        <end position="124"/>
    </location>
</feature>
<evidence type="ECO:0000313" key="4">
    <source>
        <dbReference type="Proteomes" id="UP000009172"/>
    </source>
</evidence>
<evidence type="ECO:0000313" key="3">
    <source>
        <dbReference type="EMBL" id="EGD94932.1"/>
    </source>
</evidence>
<dbReference type="Pfam" id="PF24802">
    <property type="entry name" value="DUF7703"/>
    <property type="match status" value="1"/>
</dbReference>
<keyword evidence="1" id="KW-1133">Transmembrane helix</keyword>
<proteinExistence type="predicted"/>
<feature type="transmembrane region" description="Helical" evidence="1">
    <location>
        <begin position="65"/>
        <end position="92"/>
    </location>
</feature>
<protein>
    <recommendedName>
        <fullName evidence="2">DUF7703 domain-containing protein</fullName>
    </recommendedName>
</protein>
<organism evidence="3 4">
    <name type="scientific">Trichophyton tonsurans (strain CBS 112818)</name>
    <name type="common">Scalp ringworm fungus</name>
    <dbReference type="NCBI Taxonomy" id="647933"/>
    <lineage>
        <taxon>Eukaryota</taxon>
        <taxon>Fungi</taxon>
        <taxon>Dikarya</taxon>
        <taxon>Ascomycota</taxon>
        <taxon>Pezizomycotina</taxon>
        <taxon>Eurotiomycetes</taxon>
        <taxon>Eurotiomycetidae</taxon>
        <taxon>Onygenales</taxon>
        <taxon>Arthrodermataceae</taxon>
        <taxon>Trichophyton</taxon>
    </lineage>
</organism>